<organism evidence="4 5">
    <name type="scientific">Chaetomium strumarium</name>
    <dbReference type="NCBI Taxonomy" id="1170767"/>
    <lineage>
        <taxon>Eukaryota</taxon>
        <taxon>Fungi</taxon>
        <taxon>Dikarya</taxon>
        <taxon>Ascomycota</taxon>
        <taxon>Pezizomycotina</taxon>
        <taxon>Sordariomycetes</taxon>
        <taxon>Sordariomycetidae</taxon>
        <taxon>Sordariales</taxon>
        <taxon>Chaetomiaceae</taxon>
        <taxon>Chaetomium</taxon>
    </lineage>
</organism>
<dbReference type="RefSeq" id="XP_062726709.1">
    <property type="nucleotide sequence ID" value="XM_062866610.1"/>
</dbReference>
<sequence length="528" mass="58581">MEEEEPTLPRLPVSLPANTRRKRGRKAESSPPHSATSSDPAIFSSDDDPTLDNYQNEGRRKRRYVGTWFDQHPASSDSGVGEDTPVSYPPPRRVGDPAQHPKREFKRQLDSGVWMGTDGTMSDTDDAVDMEPAAARLPLPPAPARATMPLSPTRPPPTWAERIAYSKIRTCVENGWEEVDLSGLALETIPEGLLEPISDISPIPNVAKDVAFEQRDPQIKVFLSSTQLTSFPLALLNVEHLTVLSLRSNQLARIPPAIAKLRNLEHLNVAQNELRFLPGELLGLLQKGSKLRNLNFLPNRFWQPDLDTALAVGWGANEYEERTFGPRPNVKVRPDWYGLTTRVRFRTPVQFMDSTGATLSRFALPDLKPGTIQDSSLELEPFTELAAPRDLEMQLHSRTTSSTVKAKGVKSLFELALGTCVASGQLDVVMAWLREGGERPKHLAAAVERAADICHEKGLNCSVCGRQTIAPVAQWVEFRHIGRTTVFLDTDRFTALGEAGQAVPVPFLRVGCSWNCVPMKIERRVDEN</sequence>
<reference evidence="4" key="2">
    <citation type="submission" date="2023-06" db="EMBL/GenBank/DDBJ databases">
        <authorList>
            <consortium name="Lawrence Berkeley National Laboratory"/>
            <person name="Mondo S.J."/>
            <person name="Hensen N."/>
            <person name="Bonometti L."/>
            <person name="Westerberg I."/>
            <person name="Brannstrom I.O."/>
            <person name="Guillou S."/>
            <person name="Cros-Aarteil S."/>
            <person name="Calhoun S."/>
            <person name="Haridas S."/>
            <person name="Kuo A."/>
            <person name="Pangilinan J."/>
            <person name="Riley R."/>
            <person name="Labutti K."/>
            <person name="Andreopoulos B."/>
            <person name="Lipzen A."/>
            <person name="Chen C."/>
            <person name="Yanf M."/>
            <person name="Daum C."/>
            <person name="Ng V."/>
            <person name="Clum A."/>
            <person name="Steindorff A."/>
            <person name="Ohm R."/>
            <person name="Martin F."/>
            <person name="Silar P."/>
            <person name="Natvig D."/>
            <person name="Lalanne C."/>
            <person name="Gautier V."/>
            <person name="Ament-Velasquez S.L."/>
            <person name="Kruys A."/>
            <person name="Hutchinson M.I."/>
            <person name="Powell A.J."/>
            <person name="Barry K."/>
            <person name="Miller A.N."/>
            <person name="Grigoriev I.V."/>
            <person name="Debuchy R."/>
            <person name="Gladieux P."/>
            <person name="Thoren M.H."/>
            <person name="Johannesson H."/>
        </authorList>
    </citation>
    <scope>NUCLEOTIDE SEQUENCE</scope>
    <source>
        <strain evidence="4">CBS 333.67</strain>
    </source>
</reference>
<dbReference type="AlphaFoldDB" id="A0AAJ0H326"/>
<dbReference type="Pfam" id="PF12799">
    <property type="entry name" value="LRR_4"/>
    <property type="match status" value="1"/>
</dbReference>
<dbReference type="InterPro" id="IPR032675">
    <property type="entry name" value="LRR_dom_sf"/>
</dbReference>
<dbReference type="InterPro" id="IPR025875">
    <property type="entry name" value="Leu-rich_rpt_4"/>
</dbReference>
<evidence type="ECO:0000313" key="4">
    <source>
        <dbReference type="EMBL" id="KAK3310929.1"/>
    </source>
</evidence>
<gene>
    <name evidence="4" type="ORF">B0T15DRAFT_489572</name>
</gene>
<evidence type="ECO:0000256" key="2">
    <source>
        <dbReference type="ARBA" id="ARBA00022737"/>
    </source>
</evidence>
<proteinExistence type="predicted"/>
<dbReference type="Proteomes" id="UP001273166">
    <property type="component" value="Unassembled WGS sequence"/>
</dbReference>
<dbReference type="PANTHER" id="PTHR48051">
    <property type="match status" value="1"/>
</dbReference>
<evidence type="ECO:0000256" key="1">
    <source>
        <dbReference type="ARBA" id="ARBA00022614"/>
    </source>
</evidence>
<dbReference type="SMART" id="SM00369">
    <property type="entry name" value="LRR_TYP"/>
    <property type="match status" value="2"/>
</dbReference>
<feature type="region of interest" description="Disordered" evidence="3">
    <location>
        <begin position="1"/>
        <end position="104"/>
    </location>
</feature>
<comment type="caution">
    <text evidence="4">The sequence shown here is derived from an EMBL/GenBank/DDBJ whole genome shotgun (WGS) entry which is preliminary data.</text>
</comment>
<protein>
    <recommendedName>
        <fullName evidence="6">Leucine rich repeat domain-containing protein</fullName>
    </recommendedName>
</protein>
<evidence type="ECO:0000313" key="5">
    <source>
        <dbReference type="Proteomes" id="UP001273166"/>
    </source>
</evidence>
<dbReference type="InterPro" id="IPR003591">
    <property type="entry name" value="Leu-rich_rpt_typical-subtyp"/>
</dbReference>
<name>A0AAJ0H326_9PEZI</name>
<reference evidence="4" key="1">
    <citation type="journal article" date="2023" name="Mol. Phylogenet. Evol.">
        <title>Genome-scale phylogeny and comparative genomics of the fungal order Sordariales.</title>
        <authorList>
            <person name="Hensen N."/>
            <person name="Bonometti L."/>
            <person name="Westerberg I."/>
            <person name="Brannstrom I.O."/>
            <person name="Guillou S."/>
            <person name="Cros-Aarteil S."/>
            <person name="Calhoun S."/>
            <person name="Haridas S."/>
            <person name="Kuo A."/>
            <person name="Mondo S."/>
            <person name="Pangilinan J."/>
            <person name="Riley R."/>
            <person name="LaButti K."/>
            <person name="Andreopoulos B."/>
            <person name="Lipzen A."/>
            <person name="Chen C."/>
            <person name="Yan M."/>
            <person name="Daum C."/>
            <person name="Ng V."/>
            <person name="Clum A."/>
            <person name="Steindorff A."/>
            <person name="Ohm R.A."/>
            <person name="Martin F."/>
            <person name="Silar P."/>
            <person name="Natvig D.O."/>
            <person name="Lalanne C."/>
            <person name="Gautier V."/>
            <person name="Ament-Velasquez S.L."/>
            <person name="Kruys A."/>
            <person name="Hutchinson M.I."/>
            <person name="Powell A.J."/>
            <person name="Barry K."/>
            <person name="Miller A.N."/>
            <person name="Grigoriev I.V."/>
            <person name="Debuchy R."/>
            <person name="Gladieux P."/>
            <person name="Hiltunen Thoren M."/>
            <person name="Johannesson H."/>
        </authorList>
    </citation>
    <scope>NUCLEOTIDE SEQUENCE</scope>
    <source>
        <strain evidence="4">CBS 333.67</strain>
    </source>
</reference>
<keyword evidence="1" id="KW-0433">Leucine-rich repeat</keyword>
<dbReference type="InterPro" id="IPR050216">
    <property type="entry name" value="LRR_domain-containing"/>
</dbReference>
<keyword evidence="2" id="KW-0677">Repeat</keyword>
<dbReference type="GO" id="GO:0005737">
    <property type="term" value="C:cytoplasm"/>
    <property type="evidence" value="ECO:0007669"/>
    <property type="project" value="TreeGrafter"/>
</dbReference>
<dbReference type="SUPFAM" id="SSF52058">
    <property type="entry name" value="L domain-like"/>
    <property type="match status" value="1"/>
</dbReference>
<dbReference type="PANTHER" id="PTHR48051:SF54">
    <property type="entry name" value="LEUCINE-RICH REPEAT-CONTAINING PROTEIN"/>
    <property type="match status" value="1"/>
</dbReference>
<dbReference type="Gene3D" id="3.80.10.10">
    <property type="entry name" value="Ribonuclease Inhibitor"/>
    <property type="match status" value="1"/>
</dbReference>
<feature type="compositionally biased region" description="Basic and acidic residues" evidence="3">
    <location>
        <begin position="93"/>
        <end position="104"/>
    </location>
</feature>
<evidence type="ECO:0008006" key="6">
    <source>
        <dbReference type="Google" id="ProtNLM"/>
    </source>
</evidence>
<dbReference type="GeneID" id="87885439"/>
<accession>A0AAJ0H326</accession>
<dbReference type="EMBL" id="JAUDZG010000001">
    <property type="protein sequence ID" value="KAK3310929.1"/>
    <property type="molecule type" value="Genomic_DNA"/>
</dbReference>
<keyword evidence="5" id="KW-1185">Reference proteome</keyword>
<evidence type="ECO:0000256" key="3">
    <source>
        <dbReference type="SAM" id="MobiDB-lite"/>
    </source>
</evidence>